<dbReference type="Proteomes" id="UP000499080">
    <property type="component" value="Unassembled WGS sequence"/>
</dbReference>
<evidence type="ECO:0000313" key="2">
    <source>
        <dbReference type="Proteomes" id="UP000499080"/>
    </source>
</evidence>
<dbReference type="InterPro" id="IPR052709">
    <property type="entry name" value="Transposase-MT_Hybrid"/>
</dbReference>
<dbReference type="InterPro" id="IPR036397">
    <property type="entry name" value="RNaseH_sf"/>
</dbReference>
<organism evidence="1 2">
    <name type="scientific">Araneus ventricosus</name>
    <name type="common">Orbweaver spider</name>
    <name type="synonym">Epeira ventricosa</name>
    <dbReference type="NCBI Taxonomy" id="182803"/>
    <lineage>
        <taxon>Eukaryota</taxon>
        <taxon>Metazoa</taxon>
        <taxon>Ecdysozoa</taxon>
        <taxon>Arthropoda</taxon>
        <taxon>Chelicerata</taxon>
        <taxon>Arachnida</taxon>
        <taxon>Araneae</taxon>
        <taxon>Araneomorphae</taxon>
        <taxon>Entelegynae</taxon>
        <taxon>Araneoidea</taxon>
        <taxon>Araneidae</taxon>
        <taxon>Araneus</taxon>
    </lineage>
</organism>
<proteinExistence type="predicted"/>
<sequence length="91" mass="10595">MAPTQPFEPESSWMVSDGSCFAIHLAPSDFHLFPHMKTWLATQLFDDDEELHAGFRASLKSQAVKIYYDGINKLVFRYDKCLNLYEDYVKQ</sequence>
<dbReference type="PANTHER" id="PTHR46060:SF3">
    <property type="entry name" value="PROTEIN GVQW3"/>
    <property type="match status" value="1"/>
</dbReference>
<evidence type="ECO:0000313" key="1">
    <source>
        <dbReference type="EMBL" id="GBM28762.1"/>
    </source>
</evidence>
<protein>
    <submittedName>
        <fullName evidence="1">Uncharacterized protein</fullName>
    </submittedName>
</protein>
<keyword evidence="2" id="KW-1185">Reference proteome</keyword>
<name>A0A4Y2EHY0_ARAVE</name>
<gene>
    <name evidence="1" type="ORF">AVEN_177978_1</name>
</gene>
<accession>A0A4Y2EHY0</accession>
<reference evidence="1 2" key="1">
    <citation type="journal article" date="2019" name="Sci. Rep.">
        <title>Orb-weaving spider Araneus ventricosus genome elucidates the spidroin gene catalogue.</title>
        <authorList>
            <person name="Kono N."/>
            <person name="Nakamura H."/>
            <person name="Ohtoshi R."/>
            <person name="Moran D.A.P."/>
            <person name="Shinohara A."/>
            <person name="Yoshida Y."/>
            <person name="Fujiwara M."/>
            <person name="Mori M."/>
            <person name="Tomita M."/>
            <person name="Arakawa K."/>
        </authorList>
    </citation>
    <scope>NUCLEOTIDE SEQUENCE [LARGE SCALE GENOMIC DNA]</scope>
</reference>
<dbReference type="AlphaFoldDB" id="A0A4Y2EHY0"/>
<dbReference type="PANTHER" id="PTHR46060">
    <property type="entry name" value="MARINER MOS1 TRANSPOSASE-LIKE PROTEIN"/>
    <property type="match status" value="1"/>
</dbReference>
<dbReference type="GO" id="GO:0003676">
    <property type="term" value="F:nucleic acid binding"/>
    <property type="evidence" value="ECO:0007669"/>
    <property type="project" value="InterPro"/>
</dbReference>
<comment type="caution">
    <text evidence="1">The sequence shown here is derived from an EMBL/GenBank/DDBJ whole genome shotgun (WGS) entry which is preliminary data.</text>
</comment>
<dbReference type="Gene3D" id="3.30.420.10">
    <property type="entry name" value="Ribonuclease H-like superfamily/Ribonuclease H"/>
    <property type="match status" value="1"/>
</dbReference>
<dbReference type="EMBL" id="BGPR01000619">
    <property type="protein sequence ID" value="GBM28762.1"/>
    <property type="molecule type" value="Genomic_DNA"/>
</dbReference>